<sequence length="60" mass="6779">MVKARELEGKKIMFDKKVTAMSEKWRAPPGSFNKPSTYSDLWAFHAVGTQTSRFGATDLK</sequence>
<dbReference type="Proteomes" id="UP000008068">
    <property type="component" value="Unassembled WGS sequence"/>
</dbReference>
<reference evidence="2" key="1">
    <citation type="submission" date="2011-07" db="EMBL/GenBank/DDBJ databases">
        <authorList>
            <consortium name="Caenorhabditis brenneri Sequencing and Analysis Consortium"/>
            <person name="Wilson R.K."/>
        </authorList>
    </citation>
    <scope>NUCLEOTIDE SEQUENCE [LARGE SCALE GENOMIC DNA]</scope>
    <source>
        <strain evidence="2">PB2801</strain>
    </source>
</reference>
<proteinExistence type="predicted"/>
<evidence type="ECO:0000313" key="2">
    <source>
        <dbReference type="Proteomes" id="UP000008068"/>
    </source>
</evidence>
<accession>G0MDY6</accession>
<dbReference type="HOGENOM" id="CLU_2943890_0_0_1"/>
<gene>
    <name evidence="1" type="ORF">CAEBREN_18432</name>
</gene>
<name>G0MDY6_CAEBE</name>
<dbReference type="EMBL" id="GL379791">
    <property type="protein sequence ID" value="EGT52295.1"/>
    <property type="molecule type" value="Genomic_DNA"/>
</dbReference>
<dbReference type="InParanoid" id="G0MDY6"/>
<dbReference type="OrthoDB" id="10484502at2759"/>
<dbReference type="STRING" id="135651.G0MDY6"/>
<dbReference type="eggNOG" id="KOG1041">
    <property type="taxonomic scope" value="Eukaryota"/>
</dbReference>
<evidence type="ECO:0000313" key="1">
    <source>
        <dbReference type="EMBL" id="EGT52295.1"/>
    </source>
</evidence>
<dbReference type="AlphaFoldDB" id="G0MDY6"/>
<organism evidence="2">
    <name type="scientific">Caenorhabditis brenneri</name>
    <name type="common">Nematode worm</name>
    <dbReference type="NCBI Taxonomy" id="135651"/>
    <lineage>
        <taxon>Eukaryota</taxon>
        <taxon>Metazoa</taxon>
        <taxon>Ecdysozoa</taxon>
        <taxon>Nematoda</taxon>
        <taxon>Chromadorea</taxon>
        <taxon>Rhabditida</taxon>
        <taxon>Rhabditina</taxon>
        <taxon>Rhabditomorpha</taxon>
        <taxon>Rhabditoidea</taxon>
        <taxon>Rhabditidae</taxon>
        <taxon>Peloderinae</taxon>
        <taxon>Caenorhabditis</taxon>
    </lineage>
</organism>
<keyword evidence="2" id="KW-1185">Reference proteome</keyword>
<protein>
    <submittedName>
        <fullName evidence="1">Uncharacterized protein</fullName>
    </submittedName>
</protein>